<sequence length="110" mass="11753">MSNGSATTSPESVSQEAQAGRAVNLAKYLVAFILLINVCFATYMVGQFFVPKTYGNGLHALYTTIVFATTLLLGLSAHRLWNGDTKQGTSWFFAAIAISLIGNLVSALFA</sequence>
<keyword evidence="1" id="KW-1133">Transmembrane helix</keyword>
<feature type="transmembrane region" description="Helical" evidence="1">
    <location>
        <begin position="28"/>
        <end position="46"/>
    </location>
</feature>
<feature type="transmembrane region" description="Helical" evidence="1">
    <location>
        <begin position="58"/>
        <end position="78"/>
    </location>
</feature>
<organism evidence="2 3">
    <name type="scientific">Stieleria magnilauensis</name>
    <dbReference type="NCBI Taxonomy" id="2527963"/>
    <lineage>
        <taxon>Bacteria</taxon>
        <taxon>Pseudomonadati</taxon>
        <taxon>Planctomycetota</taxon>
        <taxon>Planctomycetia</taxon>
        <taxon>Pirellulales</taxon>
        <taxon>Pirellulaceae</taxon>
        <taxon>Stieleria</taxon>
    </lineage>
</organism>
<keyword evidence="3" id="KW-1185">Reference proteome</keyword>
<dbReference type="EMBL" id="CP036432">
    <property type="protein sequence ID" value="QDV81147.1"/>
    <property type="molecule type" value="Genomic_DNA"/>
</dbReference>
<dbReference type="RefSeq" id="WP_145206992.1">
    <property type="nucleotide sequence ID" value="NZ_CP036432.1"/>
</dbReference>
<gene>
    <name evidence="2" type="ORF">TBK1r_00620</name>
</gene>
<evidence type="ECO:0000313" key="2">
    <source>
        <dbReference type="EMBL" id="QDV81147.1"/>
    </source>
</evidence>
<evidence type="ECO:0000256" key="1">
    <source>
        <dbReference type="SAM" id="Phobius"/>
    </source>
</evidence>
<keyword evidence="1" id="KW-0472">Membrane</keyword>
<feature type="transmembrane region" description="Helical" evidence="1">
    <location>
        <begin position="90"/>
        <end position="109"/>
    </location>
</feature>
<reference evidence="2 3" key="1">
    <citation type="submission" date="2019-02" db="EMBL/GenBank/DDBJ databases">
        <title>Deep-cultivation of Planctomycetes and their phenomic and genomic characterization uncovers novel biology.</title>
        <authorList>
            <person name="Wiegand S."/>
            <person name="Jogler M."/>
            <person name="Boedeker C."/>
            <person name="Pinto D."/>
            <person name="Vollmers J."/>
            <person name="Rivas-Marin E."/>
            <person name="Kohn T."/>
            <person name="Peeters S.H."/>
            <person name="Heuer A."/>
            <person name="Rast P."/>
            <person name="Oberbeckmann S."/>
            <person name="Bunk B."/>
            <person name="Jeske O."/>
            <person name="Meyerdierks A."/>
            <person name="Storesund J.E."/>
            <person name="Kallscheuer N."/>
            <person name="Luecker S."/>
            <person name="Lage O.M."/>
            <person name="Pohl T."/>
            <person name="Merkel B.J."/>
            <person name="Hornburger P."/>
            <person name="Mueller R.-W."/>
            <person name="Bruemmer F."/>
            <person name="Labrenz M."/>
            <person name="Spormann A.M."/>
            <person name="Op den Camp H."/>
            <person name="Overmann J."/>
            <person name="Amann R."/>
            <person name="Jetten M.S.M."/>
            <person name="Mascher T."/>
            <person name="Medema M.H."/>
            <person name="Devos D.P."/>
            <person name="Kaster A.-K."/>
            <person name="Ovreas L."/>
            <person name="Rohde M."/>
            <person name="Galperin M.Y."/>
            <person name="Jogler C."/>
        </authorList>
    </citation>
    <scope>NUCLEOTIDE SEQUENCE [LARGE SCALE GENOMIC DNA]</scope>
    <source>
        <strain evidence="2 3">TBK1r</strain>
    </source>
</reference>
<evidence type="ECO:0000313" key="3">
    <source>
        <dbReference type="Proteomes" id="UP000318081"/>
    </source>
</evidence>
<proteinExistence type="predicted"/>
<name>A0ABX5XH52_9BACT</name>
<protein>
    <submittedName>
        <fullName evidence="2">Uncharacterized protein</fullName>
    </submittedName>
</protein>
<accession>A0ABX5XH52</accession>
<keyword evidence="1" id="KW-0812">Transmembrane</keyword>
<dbReference type="Proteomes" id="UP000318081">
    <property type="component" value="Chromosome"/>
</dbReference>